<dbReference type="HAMAP" id="MF_00658">
    <property type="entry name" value="23SrRNA_methyltr_H"/>
    <property type="match status" value="1"/>
</dbReference>
<keyword evidence="3 5" id="KW-0949">S-adenosyl-L-methionine</keyword>
<comment type="subcellular location">
    <subcellularLocation>
        <location evidence="5">Cytoplasm</location>
    </subcellularLocation>
</comment>
<proteinExistence type="inferred from homology"/>
<evidence type="ECO:0000256" key="3">
    <source>
        <dbReference type="ARBA" id="ARBA00022691"/>
    </source>
</evidence>
<dbReference type="CDD" id="cd18081">
    <property type="entry name" value="RlmH-like"/>
    <property type="match status" value="1"/>
</dbReference>
<dbReference type="AlphaFoldDB" id="A0A512B7I3"/>
<keyword evidence="5" id="KW-0963">Cytoplasm</keyword>
<evidence type="ECO:0000256" key="1">
    <source>
        <dbReference type="ARBA" id="ARBA00022603"/>
    </source>
</evidence>
<dbReference type="InterPro" id="IPR029028">
    <property type="entry name" value="Alpha/beta_knot_MTases"/>
</dbReference>
<evidence type="ECO:0000313" key="6">
    <source>
        <dbReference type="EMBL" id="GEO07920.1"/>
    </source>
</evidence>
<dbReference type="RefSeq" id="WP_147201865.1">
    <property type="nucleotide sequence ID" value="NZ_BJYT01000001.1"/>
</dbReference>
<keyword evidence="5" id="KW-0698">rRNA processing</keyword>
<comment type="similarity">
    <text evidence="4 5">Belongs to the RNA methyltransferase RlmH family.</text>
</comment>
<dbReference type="PANTHER" id="PTHR33603:SF1">
    <property type="entry name" value="RIBOSOMAL RNA LARGE SUBUNIT METHYLTRANSFERASE H"/>
    <property type="match status" value="1"/>
</dbReference>
<dbReference type="PIRSF" id="PIRSF004505">
    <property type="entry name" value="MT_bac"/>
    <property type="match status" value="1"/>
</dbReference>
<feature type="binding site" evidence="5">
    <location>
        <begin position="124"/>
        <end position="129"/>
    </location>
    <ligand>
        <name>S-adenosyl-L-methionine</name>
        <dbReference type="ChEBI" id="CHEBI:59789"/>
    </ligand>
</feature>
<sequence>MKIQLWSVGKVHESYVKEGVEDFTKRISKYYPVEWKIVSPARQTTNSLEGDIKKNEAQTILTGLQKDDYLVLLDEKGKEINSPQVAAMIESRGNNSTKNLVFLIGGAFGVDEQVKARANFIWSLSPLVFPHQLVRLMLAEQVYRACTIIRNEKYHHE</sequence>
<evidence type="ECO:0000313" key="7">
    <source>
        <dbReference type="Proteomes" id="UP000321513"/>
    </source>
</evidence>
<dbReference type="GO" id="GO:0070038">
    <property type="term" value="F:rRNA (pseudouridine-N3-)-methyltransferase activity"/>
    <property type="evidence" value="ECO:0007669"/>
    <property type="project" value="UniProtKB-UniRule"/>
</dbReference>
<dbReference type="SUPFAM" id="SSF75217">
    <property type="entry name" value="alpha/beta knot"/>
    <property type="match status" value="1"/>
</dbReference>
<dbReference type="Pfam" id="PF02590">
    <property type="entry name" value="SPOUT_MTase"/>
    <property type="match status" value="1"/>
</dbReference>
<gene>
    <name evidence="5 6" type="primary">rlmH</name>
    <name evidence="6" type="ORF">SAE01_04160</name>
</gene>
<dbReference type="EMBL" id="BJYT01000001">
    <property type="protein sequence ID" value="GEO07920.1"/>
    <property type="molecule type" value="Genomic_DNA"/>
</dbReference>
<evidence type="ECO:0000256" key="5">
    <source>
        <dbReference type="HAMAP-Rule" id="MF_00658"/>
    </source>
</evidence>
<keyword evidence="1 5" id="KW-0489">Methyltransferase</keyword>
<comment type="function">
    <text evidence="5">Specifically methylates the pseudouridine at position 1915 (m3Psi1915) in 23S rRNA.</text>
</comment>
<dbReference type="InterPro" id="IPR003742">
    <property type="entry name" value="RlmH-like"/>
</dbReference>
<dbReference type="OrthoDB" id="9806643at2"/>
<keyword evidence="2 5" id="KW-0808">Transferase</keyword>
<protein>
    <recommendedName>
        <fullName evidence="5">Ribosomal RNA large subunit methyltransferase H</fullName>
        <ecNumber evidence="5">2.1.1.177</ecNumber>
    </recommendedName>
    <alternativeName>
        <fullName evidence="5">23S rRNA (pseudouridine1915-N3)-methyltransferase</fullName>
    </alternativeName>
    <alternativeName>
        <fullName evidence="5">23S rRNA m3Psi1915 methyltransferase</fullName>
    </alternativeName>
    <alternativeName>
        <fullName evidence="5">rRNA (pseudouridine-N3-)-methyltransferase RlmH</fullName>
    </alternativeName>
</protein>
<evidence type="ECO:0000256" key="2">
    <source>
        <dbReference type="ARBA" id="ARBA00022679"/>
    </source>
</evidence>
<evidence type="ECO:0000256" key="4">
    <source>
        <dbReference type="ARBA" id="ARBA00038303"/>
    </source>
</evidence>
<name>A0A512B7I3_9BACT</name>
<feature type="binding site" evidence="5">
    <location>
        <position position="105"/>
    </location>
    <ligand>
        <name>S-adenosyl-L-methionine</name>
        <dbReference type="ChEBI" id="CHEBI:59789"/>
    </ligand>
</feature>
<reference evidence="6 7" key="1">
    <citation type="submission" date="2019-07" db="EMBL/GenBank/DDBJ databases">
        <title>Whole genome shotgun sequence of Segetibacter aerophilus NBRC 106135.</title>
        <authorList>
            <person name="Hosoyama A."/>
            <person name="Uohara A."/>
            <person name="Ohji S."/>
            <person name="Ichikawa N."/>
        </authorList>
    </citation>
    <scope>NUCLEOTIDE SEQUENCE [LARGE SCALE GENOMIC DNA]</scope>
    <source>
        <strain evidence="6 7">NBRC 106135</strain>
    </source>
</reference>
<feature type="binding site" evidence="5">
    <location>
        <position position="73"/>
    </location>
    <ligand>
        <name>S-adenosyl-L-methionine</name>
        <dbReference type="ChEBI" id="CHEBI:59789"/>
    </ligand>
</feature>
<keyword evidence="7" id="KW-1185">Reference proteome</keyword>
<dbReference type="Proteomes" id="UP000321513">
    <property type="component" value="Unassembled WGS sequence"/>
</dbReference>
<dbReference type="Gene3D" id="3.40.1280.10">
    <property type="match status" value="1"/>
</dbReference>
<accession>A0A512B7I3</accession>
<comment type="catalytic activity">
    <reaction evidence="5">
        <text>pseudouridine(1915) in 23S rRNA + S-adenosyl-L-methionine = N(3)-methylpseudouridine(1915) in 23S rRNA + S-adenosyl-L-homocysteine + H(+)</text>
        <dbReference type="Rhea" id="RHEA:42752"/>
        <dbReference type="Rhea" id="RHEA-COMP:10221"/>
        <dbReference type="Rhea" id="RHEA-COMP:10222"/>
        <dbReference type="ChEBI" id="CHEBI:15378"/>
        <dbReference type="ChEBI" id="CHEBI:57856"/>
        <dbReference type="ChEBI" id="CHEBI:59789"/>
        <dbReference type="ChEBI" id="CHEBI:65314"/>
        <dbReference type="ChEBI" id="CHEBI:74486"/>
        <dbReference type="EC" id="2.1.1.177"/>
    </reaction>
</comment>
<comment type="caution">
    <text evidence="6">The sequence shown here is derived from an EMBL/GenBank/DDBJ whole genome shotgun (WGS) entry which is preliminary data.</text>
</comment>
<dbReference type="GO" id="GO:0005737">
    <property type="term" value="C:cytoplasm"/>
    <property type="evidence" value="ECO:0007669"/>
    <property type="project" value="UniProtKB-SubCell"/>
</dbReference>
<dbReference type="InterPro" id="IPR029026">
    <property type="entry name" value="tRNA_m1G_MTases_N"/>
</dbReference>
<dbReference type="EC" id="2.1.1.177" evidence="5"/>
<comment type="subunit">
    <text evidence="5">Homodimer.</text>
</comment>
<organism evidence="6 7">
    <name type="scientific">Segetibacter aerophilus</name>
    <dbReference type="NCBI Taxonomy" id="670293"/>
    <lineage>
        <taxon>Bacteria</taxon>
        <taxon>Pseudomonadati</taxon>
        <taxon>Bacteroidota</taxon>
        <taxon>Chitinophagia</taxon>
        <taxon>Chitinophagales</taxon>
        <taxon>Chitinophagaceae</taxon>
        <taxon>Segetibacter</taxon>
    </lineage>
</organism>
<dbReference type="PANTHER" id="PTHR33603">
    <property type="entry name" value="METHYLTRANSFERASE"/>
    <property type="match status" value="1"/>
</dbReference>